<dbReference type="InterPro" id="IPR040217">
    <property type="entry name" value="ACR1-12"/>
</dbReference>
<comment type="caution">
    <text evidence="5">The sequence shown here is derived from an EMBL/GenBank/DDBJ whole genome shotgun (WGS) entry which is preliminary data.</text>
</comment>
<feature type="region of interest" description="Disordered" evidence="3">
    <location>
        <begin position="198"/>
        <end position="229"/>
    </location>
</feature>
<feature type="domain" description="ACT" evidence="4">
    <location>
        <begin position="124"/>
        <end position="205"/>
    </location>
</feature>
<evidence type="ECO:0000256" key="2">
    <source>
        <dbReference type="RuleBase" id="RU369043"/>
    </source>
</evidence>
<feature type="compositionally biased region" description="Pro residues" evidence="3">
    <location>
        <begin position="212"/>
        <end position="223"/>
    </location>
</feature>
<dbReference type="Proteomes" id="UP000298416">
    <property type="component" value="Unassembled WGS sequence"/>
</dbReference>
<evidence type="ECO:0000256" key="3">
    <source>
        <dbReference type="SAM" id="MobiDB-lite"/>
    </source>
</evidence>
<dbReference type="Gene3D" id="3.30.70.260">
    <property type="match status" value="1"/>
</dbReference>
<evidence type="ECO:0000313" key="5">
    <source>
        <dbReference type="EMBL" id="KAG6383040.1"/>
    </source>
</evidence>
<feature type="compositionally biased region" description="Low complexity" evidence="3">
    <location>
        <begin position="397"/>
        <end position="410"/>
    </location>
</feature>
<reference evidence="5" key="2">
    <citation type="submission" date="2020-08" db="EMBL/GenBank/DDBJ databases">
        <title>Plant Genome Project.</title>
        <authorList>
            <person name="Zhang R.-G."/>
        </authorList>
    </citation>
    <scope>NUCLEOTIDE SEQUENCE</scope>
    <source>
        <strain evidence="5">Huo1</strain>
        <tissue evidence="5">Leaf</tissue>
    </source>
</reference>
<dbReference type="GO" id="GO:0016597">
    <property type="term" value="F:amino acid binding"/>
    <property type="evidence" value="ECO:0007669"/>
    <property type="project" value="UniProtKB-UniRule"/>
</dbReference>
<accession>A0A8X8VVA3</accession>
<feature type="region of interest" description="Disordered" evidence="3">
    <location>
        <begin position="390"/>
        <end position="417"/>
    </location>
</feature>
<comment type="function">
    <text evidence="2">Binds amino acids.</text>
</comment>
<proteinExistence type="predicted"/>
<protein>
    <recommendedName>
        <fullName evidence="2">ACT domain-containing protein ACR</fullName>
    </recommendedName>
    <alternativeName>
        <fullName evidence="2">Protein ACT DOMAIN REPEATS</fullName>
    </alternativeName>
</protein>
<reference evidence="5" key="1">
    <citation type="submission" date="2018-01" db="EMBL/GenBank/DDBJ databases">
        <authorList>
            <person name="Mao J.F."/>
        </authorList>
    </citation>
    <scope>NUCLEOTIDE SEQUENCE</scope>
    <source>
        <strain evidence="5">Huo1</strain>
        <tissue evidence="5">Leaf</tissue>
    </source>
</reference>
<evidence type="ECO:0000259" key="4">
    <source>
        <dbReference type="PROSITE" id="PS51671"/>
    </source>
</evidence>
<evidence type="ECO:0000313" key="6">
    <source>
        <dbReference type="Proteomes" id="UP000298416"/>
    </source>
</evidence>
<dbReference type="PANTHER" id="PTHR31096:SF7">
    <property type="entry name" value="ACT DOMAIN-CONTAINING PROTEIN ACR1"/>
    <property type="match status" value="1"/>
</dbReference>
<dbReference type="InterPro" id="IPR002912">
    <property type="entry name" value="ACT_dom"/>
</dbReference>
<dbReference type="EMBL" id="PNBA02000759">
    <property type="protein sequence ID" value="KAG6383040.1"/>
    <property type="molecule type" value="Genomic_DNA"/>
</dbReference>
<organism evidence="5">
    <name type="scientific">Salvia splendens</name>
    <name type="common">Scarlet sage</name>
    <dbReference type="NCBI Taxonomy" id="180675"/>
    <lineage>
        <taxon>Eukaryota</taxon>
        <taxon>Viridiplantae</taxon>
        <taxon>Streptophyta</taxon>
        <taxon>Embryophyta</taxon>
        <taxon>Tracheophyta</taxon>
        <taxon>Spermatophyta</taxon>
        <taxon>Magnoliopsida</taxon>
        <taxon>eudicotyledons</taxon>
        <taxon>Gunneridae</taxon>
        <taxon>Pentapetalae</taxon>
        <taxon>asterids</taxon>
        <taxon>lamiids</taxon>
        <taxon>Lamiales</taxon>
        <taxon>Lamiaceae</taxon>
        <taxon>Nepetoideae</taxon>
        <taxon>Mentheae</taxon>
        <taxon>Salviinae</taxon>
        <taxon>Salvia</taxon>
        <taxon>Salvia subgen. Calosphace</taxon>
        <taxon>core Calosphace</taxon>
    </lineage>
</organism>
<dbReference type="PANTHER" id="PTHR31096">
    <property type="entry name" value="ACT DOMAIN-CONTAINING PROTEIN ACR4-RELATED"/>
    <property type="match status" value="1"/>
</dbReference>
<dbReference type="CDD" id="cd04895">
    <property type="entry name" value="ACT_ACR_1"/>
    <property type="match status" value="1"/>
</dbReference>
<name>A0A8X8VVA3_SALSN</name>
<evidence type="ECO:0000256" key="1">
    <source>
        <dbReference type="ARBA" id="ARBA00022737"/>
    </source>
</evidence>
<dbReference type="AlphaFoldDB" id="A0A8X8VVA3"/>
<keyword evidence="1 2" id="KW-0677">Repeat</keyword>
<feature type="domain" description="ACT" evidence="4">
    <location>
        <begin position="38"/>
        <end position="120"/>
    </location>
</feature>
<keyword evidence="6" id="KW-1185">Reference proteome</keyword>
<dbReference type="SUPFAM" id="SSF55021">
    <property type="entry name" value="ACT-like"/>
    <property type="match status" value="2"/>
</dbReference>
<sequence>MMDITYTPYIDPDFEFLLERIHPPRVSVDNDIYPDCSLIMVDSANKHGVLLEMVQVLTDLDLLISKSYISSDGGWLMDVFHVTDQQGYKLTDQNLIHQIQEAICKSRLPNKEARPRGVSADHVAFEMTGLDRPGLMSEMSAVLAEMDCHISAAVAWTHKGRAACIIYVEDTSGNAGRMADPARAAQVRSHLENVVEAHHHEDERHSVTLASPSPPHGEAPPPADGRGPRLRPMLLVLQRKQRMGRHQCVWWMPEGAEEGADWDSCEDTEVQGNRLLDCYRSTAFQEYYITDKNGTLETDSEKHRVTKCLVAATERRVSHVWIETKNLHQEPDGTAIGRYKCSSGERAINNRAEIGTRGENAVGTFYLKDATGEDVSPETVEVVRREIGGRTVFENVSPGTSPESTPSRTSSGEEERTSFSLRGLIWSQLEWLSGNFKPT</sequence>
<dbReference type="InterPro" id="IPR045865">
    <property type="entry name" value="ACT-like_dom_sf"/>
</dbReference>
<dbReference type="PROSITE" id="PS51671">
    <property type="entry name" value="ACT"/>
    <property type="match status" value="2"/>
</dbReference>
<gene>
    <name evidence="5" type="ORF">SASPL_157216</name>
</gene>